<evidence type="ECO:0008006" key="4">
    <source>
        <dbReference type="Google" id="ProtNLM"/>
    </source>
</evidence>
<feature type="transmembrane region" description="Helical" evidence="1">
    <location>
        <begin position="12"/>
        <end position="32"/>
    </location>
</feature>
<keyword evidence="3" id="KW-1185">Reference proteome</keyword>
<keyword evidence="1" id="KW-0472">Membrane</keyword>
<dbReference type="EMBL" id="BAAAYX010000004">
    <property type="protein sequence ID" value="GAA3702470.1"/>
    <property type="molecule type" value="Genomic_DNA"/>
</dbReference>
<dbReference type="Proteomes" id="UP001500051">
    <property type="component" value="Unassembled WGS sequence"/>
</dbReference>
<comment type="caution">
    <text evidence="2">The sequence shown here is derived from an EMBL/GenBank/DDBJ whole genome shotgun (WGS) entry which is preliminary data.</text>
</comment>
<proteinExistence type="predicted"/>
<protein>
    <recommendedName>
        <fullName evidence="4">Flp pilus-assembly TadE/G-like</fullName>
    </recommendedName>
</protein>
<accession>A0ABP7D8X2</accession>
<evidence type="ECO:0000256" key="1">
    <source>
        <dbReference type="SAM" id="Phobius"/>
    </source>
</evidence>
<gene>
    <name evidence="2" type="ORF">GCM10022204_19430</name>
</gene>
<keyword evidence="1" id="KW-1133">Transmembrane helix</keyword>
<dbReference type="RefSeq" id="WP_344812127.1">
    <property type="nucleotide sequence ID" value="NZ_BAAAYX010000004.1"/>
</dbReference>
<name>A0ABP7D8X2_9ACTN</name>
<organism evidence="2 3">
    <name type="scientific">Microlunatus aurantiacus</name>
    <dbReference type="NCBI Taxonomy" id="446786"/>
    <lineage>
        <taxon>Bacteria</taxon>
        <taxon>Bacillati</taxon>
        <taxon>Actinomycetota</taxon>
        <taxon>Actinomycetes</taxon>
        <taxon>Propionibacteriales</taxon>
        <taxon>Propionibacteriaceae</taxon>
        <taxon>Microlunatus</taxon>
    </lineage>
</organism>
<evidence type="ECO:0000313" key="2">
    <source>
        <dbReference type="EMBL" id="GAA3702470.1"/>
    </source>
</evidence>
<keyword evidence="1" id="KW-0812">Transmembrane</keyword>
<reference evidence="3" key="1">
    <citation type="journal article" date="2019" name="Int. J. Syst. Evol. Microbiol.">
        <title>The Global Catalogue of Microorganisms (GCM) 10K type strain sequencing project: providing services to taxonomists for standard genome sequencing and annotation.</title>
        <authorList>
            <consortium name="The Broad Institute Genomics Platform"/>
            <consortium name="The Broad Institute Genome Sequencing Center for Infectious Disease"/>
            <person name="Wu L."/>
            <person name="Ma J."/>
        </authorList>
    </citation>
    <scope>NUCLEOTIDE SEQUENCE [LARGE SCALE GENOMIC DNA]</scope>
    <source>
        <strain evidence="3">JCM 16548</strain>
    </source>
</reference>
<evidence type="ECO:0000313" key="3">
    <source>
        <dbReference type="Proteomes" id="UP001500051"/>
    </source>
</evidence>
<sequence>MTGRVRDERGQSVSVFVIVVFAALIMTAGLVIDGGQKVAAASRAETAAAGAARAATNAGVTQSLAGASPADASLRAARAFLSGQPGVTGSASVSNGVVTVRTRASERTLFLSLIGIDSVSATGTARANAVGPDATR</sequence>